<proteinExistence type="predicted"/>
<feature type="transmembrane region" description="Helical" evidence="1">
    <location>
        <begin position="399"/>
        <end position="418"/>
    </location>
</feature>
<dbReference type="Pfam" id="PF09586">
    <property type="entry name" value="YfhO"/>
    <property type="match status" value="1"/>
</dbReference>
<evidence type="ECO:0008006" key="4">
    <source>
        <dbReference type="Google" id="ProtNLM"/>
    </source>
</evidence>
<feature type="transmembrane region" description="Helical" evidence="1">
    <location>
        <begin position="122"/>
        <end position="144"/>
    </location>
</feature>
<protein>
    <recommendedName>
        <fullName evidence="4">YfhO family protein</fullName>
    </recommendedName>
</protein>
<reference evidence="2" key="1">
    <citation type="journal article" date="2014" name="Int. J. Syst. Evol. Microbiol.">
        <title>Complete genome sequence of Corynebacterium casei LMG S-19264T (=DSM 44701T), isolated from a smear-ripened cheese.</title>
        <authorList>
            <consortium name="US DOE Joint Genome Institute (JGI-PGF)"/>
            <person name="Walter F."/>
            <person name="Albersmeier A."/>
            <person name="Kalinowski J."/>
            <person name="Ruckert C."/>
        </authorList>
    </citation>
    <scope>NUCLEOTIDE SEQUENCE</scope>
    <source>
        <strain evidence="2">JCM 19831</strain>
    </source>
</reference>
<comment type="caution">
    <text evidence="2">The sequence shown here is derived from an EMBL/GenBank/DDBJ whole genome shotgun (WGS) entry which is preliminary data.</text>
</comment>
<dbReference type="InterPro" id="IPR018580">
    <property type="entry name" value="Uncharacterised_YfhO"/>
</dbReference>
<evidence type="ECO:0000313" key="2">
    <source>
        <dbReference type="EMBL" id="GGM26485.1"/>
    </source>
</evidence>
<feature type="transmembrane region" description="Helical" evidence="1">
    <location>
        <begin position="151"/>
        <end position="171"/>
    </location>
</feature>
<evidence type="ECO:0000256" key="1">
    <source>
        <dbReference type="SAM" id="Phobius"/>
    </source>
</evidence>
<dbReference type="EMBL" id="BMPI01000012">
    <property type="protein sequence ID" value="GGM26485.1"/>
    <property type="molecule type" value="Genomic_DNA"/>
</dbReference>
<keyword evidence="1" id="KW-0812">Transmembrane</keyword>
<feature type="transmembrane region" description="Helical" evidence="1">
    <location>
        <begin position="469"/>
        <end position="486"/>
    </location>
</feature>
<dbReference type="AlphaFoldDB" id="A0A917WS06"/>
<dbReference type="PANTHER" id="PTHR38454">
    <property type="entry name" value="INTEGRAL MEMBRANE PROTEIN-RELATED"/>
    <property type="match status" value="1"/>
</dbReference>
<reference evidence="2" key="2">
    <citation type="submission" date="2020-09" db="EMBL/GenBank/DDBJ databases">
        <authorList>
            <person name="Sun Q."/>
            <person name="Ohkuma M."/>
        </authorList>
    </citation>
    <scope>NUCLEOTIDE SEQUENCE</scope>
    <source>
        <strain evidence="2">JCM 19831</strain>
    </source>
</reference>
<dbReference type="Proteomes" id="UP000642070">
    <property type="component" value="Unassembled WGS sequence"/>
</dbReference>
<keyword evidence="3" id="KW-1185">Reference proteome</keyword>
<accession>A0A917WS06</accession>
<name>A0A917WS06_9ACTN</name>
<feature type="transmembrane region" description="Helical" evidence="1">
    <location>
        <begin position="430"/>
        <end position="449"/>
    </location>
</feature>
<feature type="transmembrane region" description="Helical" evidence="1">
    <location>
        <begin position="246"/>
        <end position="269"/>
    </location>
</feature>
<keyword evidence="1" id="KW-1133">Transmembrane helix</keyword>
<evidence type="ECO:0000313" key="3">
    <source>
        <dbReference type="Proteomes" id="UP000642070"/>
    </source>
</evidence>
<dbReference type="RefSeq" id="WP_190250382.1">
    <property type="nucleotide sequence ID" value="NZ_BMPI01000012.1"/>
</dbReference>
<feature type="transmembrane region" description="Helical" evidence="1">
    <location>
        <begin position="321"/>
        <end position="342"/>
    </location>
</feature>
<dbReference type="PANTHER" id="PTHR38454:SF1">
    <property type="entry name" value="INTEGRAL MEMBRANE PROTEIN"/>
    <property type="match status" value="1"/>
</dbReference>
<gene>
    <name evidence="2" type="ORF">GCM10007977_029620</name>
</gene>
<feature type="transmembrane region" description="Helical" evidence="1">
    <location>
        <begin position="201"/>
        <end position="225"/>
    </location>
</feature>
<feature type="transmembrane region" description="Helical" evidence="1">
    <location>
        <begin position="354"/>
        <end position="379"/>
    </location>
</feature>
<feature type="transmembrane region" description="Helical" evidence="1">
    <location>
        <begin position="493"/>
        <end position="514"/>
    </location>
</feature>
<sequence length="923" mass="95861">MSRHPTAGRSLSTVAVVAVVLFALWGLAGPLSGRTVLAPTDEMVSGSPYAAAGTPREPVDNAWLDDIYTAQLPNAMLFKHALDRGDIAGWNPYEAGGTPLAAVPNTALFSPLSLPYYLLPTWLAPAYEELLEIACAVGGGFLLLRRWQLSRAAALCGGLMFATSAFMLVWLDFPQTQVAAFIPATFWTVERFLQLRRARDAALIAVPVAAMLLGGFPAVTGYTLLTAGAYALARVAAEHSEGLRTAVVRLAGAAGGVLAGVGLAAFQLLPFVGFYRSWYIEGRAQTPGQHLDPAALVTAVAPFALGTADPDRQQFLLDQNIVESLCYTGAATLVLAVAALGLARAGRVGLPRGVWAFLVAGVLLWGVLIFAGGPLLAMLQHAPGVGGLFAGNFIGRARSIFGFLLAALGAVGFELLLTSRSPAAGRRRRWLTPAAVWLLAAAGAVAVVWRGRQIAGAHAAVDGYDRAVIVGGVLVGCAVLCAVVARSRRWRRVAGPVAAGALLLQIGGQAGWFVHEYWPHSSRATFYPVTDTHQYLADGLGHERFAAGGDALIMGTGTAYRLRSLNGHAFLQRSFAELLAAAPGTAVPSPTYVTFDADVAQATSTILDRLGVRYFVTAPSAVIFGSSAAQPLPDSTMTLEPDRPVSVAAALSGSIRGIGIIPAETSSAGPDARLRITVRDGSGATVADTTYPVPDLTAGQPWLLPVAEFEPGGPATVTLALSGTAAVQVQADAGSVTIPTVAADDDGLRLAYAGSTVIYERHRALPRIRWAGSSVVEQSPDRRLDMLATGAVDARTVLLSGPAAPSGGGSAGLRIDADDNDVVDVAVSAETSGYLVVADADQTGWTATVDGRRVPLLPADHGVVAVAVPAGEHRVALTFSAPHGRLGGWLSAATAALLVVVWIGVPPWRRRSGAPPPIGSDRA</sequence>
<keyword evidence="1" id="KW-0472">Membrane</keyword>
<feature type="transmembrane region" description="Helical" evidence="1">
    <location>
        <begin position="886"/>
        <end position="905"/>
    </location>
</feature>
<organism evidence="2 3">
    <name type="scientific">Dactylosporangium sucinum</name>
    <dbReference type="NCBI Taxonomy" id="1424081"/>
    <lineage>
        <taxon>Bacteria</taxon>
        <taxon>Bacillati</taxon>
        <taxon>Actinomycetota</taxon>
        <taxon>Actinomycetes</taxon>
        <taxon>Micromonosporales</taxon>
        <taxon>Micromonosporaceae</taxon>
        <taxon>Dactylosporangium</taxon>
    </lineage>
</organism>